<dbReference type="Proteomes" id="UP000276133">
    <property type="component" value="Unassembled WGS sequence"/>
</dbReference>
<protein>
    <submittedName>
        <fullName evidence="1">Uncharacterized protein</fullName>
    </submittedName>
</protein>
<proteinExistence type="predicted"/>
<dbReference type="AlphaFoldDB" id="A0A3M7P6H8"/>
<comment type="caution">
    <text evidence="1">The sequence shown here is derived from an EMBL/GenBank/DDBJ whole genome shotgun (WGS) entry which is preliminary data.</text>
</comment>
<gene>
    <name evidence="1" type="ORF">BpHYR1_021313</name>
</gene>
<evidence type="ECO:0000313" key="2">
    <source>
        <dbReference type="Proteomes" id="UP000276133"/>
    </source>
</evidence>
<organism evidence="1 2">
    <name type="scientific">Brachionus plicatilis</name>
    <name type="common">Marine rotifer</name>
    <name type="synonym">Brachionus muelleri</name>
    <dbReference type="NCBI Taxonomy" id="10195"/>
    <lineage>
        <taxon>Eukaryota</taxon>
        <taxon>Metazoa</taxon>
        <taxon>Spiralia</taxon>
        <taxon>Gnathifera</taxon>
        <taxon>Rotifera</taxon>
        <taxon>Eurotatoria</taxon>
        <taxon>Monogononta</taxon>
        <taxon>Pseudotrocha</taxon>
        <taxon>Ploima</taxon>
        <taxon>Brachionidae</taxon>
        <taxon>Brachionus</taxon>
    </lineage>
</organism>
<accession>A0A3M7P6H8</accession>
<reference evidence="1 2" key="1">
    <citation type="journal article" date="2018" name="Sci. Rep.">
        <title>Genomic signatures of local adaptation to the degree of environmental predictability in rotifers.</title>
        <authorList>
            <person name="Franch-Gras L."/>
            <person name="Hahn C."/>
            <person name="Garcia-Roger E.M."/>
            <person name="Carmona M.J."/>
            <person name="Serra M."/>
            <person name="Gomez A."/>
        </authorList>
    </citation>
    <scope>NUCLEOTIDE SEQUENCE [LARGE SCALE GENOMIC DNA]</scope>
    <source>
        <strain evidence="1">HYR1</strain>
    </source>
</reference>
<name>A0A3M7P6H8_BRAPC</name>
<dbReference type="EMBL" id="REGN01013117">
    <property type="protein sequence ID" value="RMZ94347.1"/>
    <property type="molecule type" value="Genomic_DNA"/>
</dbReference>
<evidence type="ECO:0000313" key="1">
    <source>
        <dbReference type="EMBL" id="RMZ94347.1"/>
    </source>
</evidence>
<keyword evidence="2" id="KW-1185">Reference proteome</keyword>
<sequence length="189" mass="22639">MEADIYKDIHHQQKNKNLFFIFSGAAHINKILQVLHMEFQPNELKINTAHLNMTQFFNTALDQLRTKKEINLFLTSYASMFLSTISSDRTENILRSERHRSKGNDLIDKFKLLNLDFLEPGYDKPVENVKKIKCDYKFPYRKTTKYLEFDNTKNILFFEKFCFLDKPEILLEKIKGEMRDKQLQYLRNI</sequence>